<dbReference type="Proteomes" id="UP000190064">
    <property type="component" value="Unassembled WGS sequence"/>
</dbReference>
<proteinExistence type="predicted"/>
<evidence type="ECO:0008006" key="3">
    <source>
        <dbReference type="Google" id="ProtNLM"/>
    </source>
</evidence>
<dbReference type="Pfam" id="PF09493">
    <property type="entry name" value="DUF2389"/>
    <property type="match status" value="1"/>
</dbReference>
<reference evidence="1" key="1">
    <citation type="submission" date="2017-02" db="EMBL/GenBank/DDBJ databases">
        <title>Draft Genome Sequence of the Salt Water Bacterium Oceanospirillum linum ATCC 11336.</title>
        <authorList>
            <person name="Trachtenberg A.M."/>
            <person name="Carney J.G."/>
            <person name="Linnane J.D."/>
            <person name="Rheaume B.A."/>
            <person name="Pitts N.L."/>
            <person name="Mykles D.L."/>
            <person name="Maclea K.S."/>
        </authorList>
    </citation>
    <scope>NUCLEOTIDE SEQUENCE [LARGE SCALE GENOMIC DNA]</scope>
    <source>
        <strain evidence="1">ATCC 11336</strain>
    </source>
</reference>
<keyword evidence="2" id="KW-1185">Reference proteome</keyword>
<evidence type="ECO:0000313" key="2">
    <source>
        <dbReference type="Proteomes" id="UP000190064"/>
    </source>
</evidence>
<accession>A0A1T1HA14</accession>
<dbReference type="AlphaFoldDB" id="A0A1T1HA14"/>
<dbReference type="EMBL" id="MTSD02000005">
    <property type="protein sequence ID" value="OOV86645.1"/>
    <property type="molecule type" value="Genomic_DNA"/>
</dbReference>
<gene>
    <name evidence="1" type="ORF">BTA35_0212195</name>
</gene>
<sequence>MSYTAPKNQINPRKLLHSKWTAVEPMDREKHFLVTEVEFDEESIVTHCELEAVISHKLYPINWRDLKDASRWKQGWK</sequence>
<name>A0A1T1HA14_OCELI</name>
<dbReference type="NCBIfam" id="TIGR02450">
    <property type="entry name" value="TIGR02450 family Trp-rich protein"/>
    <property type="match status" value="1"/>
</dbReference>
<comment type="caution">
    <text evidence="1">The sequence shown here is derived from an EMBL/GenBank/DDBJ whole genome shotgun (WGS) entry which is preliminary data.</text>
</comment>
<dbReference type="STRING" id="966.BTA35_0212195"/>
<dbReference type="InterPro" id="IPR012663">
    <property type="entry name" value="CHP02450_Tryp"/>
</dbReference>
<organism evidence="1 2">
    <name type="scientific">Oceanospirillum linum</name>
    <dbReference type="NCBI Taxonomy" id="966"/>
    <lineage>
        <taxon>Bacteria</taxon>
        <taxon>Pseudomonadati</taxon>
        <taxon>Pseudomonadota</taxon>
        <taxon>Gammaproteobacteria</taxon>
        <taxon>Oceanospirillales</taxon>
        <taxon>Oceanospirillaceae</taxon>
        <taxon>Oceanospirillum</taxon>
    </lineage>
</organism>
<evidence type="ECO:0000313" key="1">
    <source>
        <dbReference type="EMBL" id="OOV86645.1"/>
    </source>
</evidence>
<dbReference type="RefSeq" id="WP_078320094.1">
    <property type="nucleotide sequence ID" value="NZ_FXTS01000006.1"/>
</dbReference>
<protein>
    <recommendedName>
        <fullName evidence="3">TIGR02450 family Trp-rich protein</fullName>
    </recommendedName>
</protein>